<name>A0A8B8AXC2_CRAVI</name>
<evidence type="ECO:0000313" key="4">
    <source>
        <dbReference type="RefSeq" id="XP_022295373.1"/>
    </source>
</evidence>
<dbReference type="KEGG" id="cvn:111105390"/>
<keyword evidence="1" id="KW-0812">Transmembrane</keyword>
<keyword evidence="1" id="KW-1133">Transmembrane helix</keyword>
<sequence>MWSKTMIESVTMMFHSVLFLYCLQSDFKVLGQKACTGKNHTLDSCDGRISFNSNDTYMDFGAINSQCSCSVKPSTNGQSLHVLYEVPKNEICGTSIRFTQSDNITKHLHCSLNQVEFPSILVLKNLPITIQFSRDGPAYVGDDKFCIRMYTNDSFPVTASCGKSSLNLIPTTSDSLEDISQNTTSLQKTKNRNGCLFESSIVLLVISILLAVFVAISIILAILSIYLKLRINSLGNEGKNAKSQSSTSGINTDSYTELSLSNMAAESSHPYDNLSRQDNYLQLV</sequence>
<dbReference type="RefSeq" id="XP_022295373.1">
    <property type="nucleotide sequence ID" value="XM_022439665.1"/>
</dbReference>
<feature type="signal peptide" evidence="2">
    <location>
        <begin position="1"/>
        <end position="22"/>
    </location>
</feature>
<dbReference type="GeneID" id="111105390"/>
<keyword evidence="2" id="KW-0732">Signal</keyword>
<proteinExistence type="predicted"/>
<protein>
    <submittedName>
        <fullName evidence="4">Uncharacterized protein LOC111105390</fullName>
    </submittedName>
</protein>
<accession>A0A8B8AXC2</accession>
<gene>
    <name evidence="4" type="primary">LOC111105390</name>
</gene>
<feature type="transmembrane region" description="Helical" evidence="1">
    <location>
        <begin position="201"/>
        <end position="227"/>
    </location>
</feature>
<evidence type="ECO:0000256" key="2">
    <source>
        <dbReference type="SAM" id="SignalP"/>
    </source>
</evidence>
<reference evidence="4" key="1">
    <citation type="submission" date="2025-08" db="UniProtKB">
        <authorList>
            <consortium name="RefSeq"/>
        </authorList>
    </citation>
    <scope>IDENTIFICATION</scope>
    <source>
        <tissue evidence="4">Whole sample</tissue>
    </source>
</reference>
<organism evidence="3 4">
    <name type="scientific">Crassostrea virginica</name>
    <name type="common">Eastern oyster</name>
    <dbReference type="NCBI Taxonomy" id="6565"/>
    <lineage>
        <taxon>Eukaryota</taxon>
        <taxon>Metazoa</taxon>
        <taxon>Spiralia</taxon>
        <taxon>Lophotrochozoa</taxon>
        <taxon>Mollusca</taxon>
        <taxon>Bivalvia</taxon>
        <taxon>Autobranchia</taxon>
        <taxon>Pteriomorphia</taxon>
        <taxon>Ostreida</taxon>
        <taxon>Ostreoidea</taxon>
        <taxon>Ostreidae</taxon>
        <taxon>Crassostrea</taxon>
    </lineage>
</organism>
<feature type="chain" id="PRO_5034093543" evidence="2">
    <location>
        <begin position="23"/>
        <end position="284"/>
    </location>
</feature>
<dbReference type="AlphaFoldDB" id="A0A8B8AXC2"/>
<evidence type="ECO:0000256" key="1">
    <source>
        <dbReference type="SAM" id="Phobius"/>
    </source>
</evidence>
<dbReference type="Proteomes" id="UP000694844">
    <property type="component" value="Chromosome 7"/>
</dbReference>
<keyword evidence="1" id="KW-0472">Membrane</keyword>
<evidence type="ECO:0000313" key="3">
    <source>
        <dbReference type="Proteomes" id="UP000694844"/>
    </source>
</evidence>
<keyword evidence="3" id="KW-1185">Reference proteome</keyword>